<dbReference type="InterPro" id="IPR035996">
    <property type="entry name" value="4pyrrol_Methylase_sf"/>
</dbReference>
<evidence type="ECO:0000313" key="8">
    <source>
        <dbReference type="Proteomes" id="UP000779900"/>
    </source>
</evidence>
<dbReference type="CDD" id="cd11648">
    <property type="entry name" value="RsmI"/>
    <property type="match status" value="1"/>
</dbReference>
<dbReference type="PANTHER" id="PTHR46111">
    <property type="entry name" value="RIBOSOMAL RNA SMALL SUBUNIT METHYLTRANSFERASE I"/>
    <property type="match status" value="1"/>
</dbReference>
<evidence type="ECO:0000256" key="4">
    <source>
        <dbReference type="ARBA" id="ARBA00022679"/>
    </source>
</evidence>
<dbReference type="InterPro" id="IPR000878">
    <property type="entry name" value="4pyrrol_Mease"/>
</dbReference>
<dbReference type="PIRSF" id="PIRSF005917">
    <property type="entry name" value="MTase_YraL"/>
    <property type="match status" value="1"/>
</dbReference>
<reference evidence="7" key="1">
    <citation type="submission" date="2019-03" db="EMBL/GenBank/DDBJ databases">
        <title>Lake Tanganyika Metagenome-Assembled Genomes (MAGs).</title>
        <authorList>
            <person name="Tran P."/>
        </authorList>
    </citation>
    <scope>NUCLEOTIDE SEQUENCE</scope>
    <source>
        <strain evidence="7">K_DeepCast_150m_m2_040</strain>
    </source>
</reference>
<gene>
    <name evidence="7" type="primary">rsmI</name>
    <name evidence="7" type="ORF">FJY68_07795</name>
</gene>
<dbReference type="FunFam" id="3.30.950.10:FF:000002">
    <property type="entry name" value="Ribosomal RNA small subunit methyltransferase I"/>
    <property type="match status" value="1"/>
</dbReference>
<dbReference type="PANTHER" id="PTHR46111:SF1">
    <property type="entry name" value="RIBOSOMAL RNA SMALL SUBUNIT METHYLTRANSFERASE I"/>
    <property type="match status" value="1"/>
</dbReference>
<dbReference type="InterPro" id="IPR008189">
    <property type="entry name" value="rRNA_ssu_MeTfrase_I"/>
</dbReference>
<evidence type="ECO:0000256" key="2">
    <source>
        <dbReference type="ARBA" id="ARBA00022552"/>
    </source>
</evidence>
<dbReference type="EC" id="2.1.1.198" evidence="7"/>
<keyword evidence="4 7" id="KW-0808">Transferase</keyword>
<sequence>MTNRAVEVLKAVDMIACEDTRHSGLLLQHYHIRNRLTSYHEYNKVSRTPELLVQLQQGRSIALITDAGTPGISDPGFYLIRAAVQAGITVIPVPGASALLAGLVVSGLPSDRFAFEGFLPKRDGRRRKRLAALKSEERTTVYCEASRRAKRLLEEMLELWGDRDVVVCRELTKRFEEVLRGKLTEVLARIGDRELKGEVVVVVAGAGEEEDEREDEAAGA</sequence>
<evidence type="ECO:0000313" key="7">
    <source>
        <dbReference type="EMBL" id="MBM3331735.1"/>
    </source>
</evidence>
<dbReference type="SUPFAM" id="SSF53790">
    <property type="entry name" value="Tetrapyrrole methylase"/>
    <property type="match status" value="1"/>
</dbReference>
<proteinExistence type="predicted"/>
<keyword evidence="3 7" id="KW-0489">Methyltransferase</keyword>
<evidence type="ECO:0000256" key="3">
    <source>
        <dbReference type="ARBA" id="ARBA00022603"/>
    </source>
</evidence>
<keyword evidence="1" id="KW-0963">Cytoplasm</keyword>
<dbReference type="Gene3D" id="3.30.950.10">
    <property type="entry name" value="Methyltransferase, Cobalt-precorrin-4 Transmethylase, Domain 2"/>
    <property type="match status" value="1"/>
</dbReference>
<evidence type="ECO:0000256" key="5">
    <source>
        <dbReference type="ARBA" id="ARBA00022691"/>
    </source>
</evidence>
<dbReference type="Gene3D" id="3.40.1010.10">
    <property type="entry name" value="Cobalt-precorrin-4 Transmethylase, Domain 1"/>
    <property type="match status" value="1"/>
</dbReference>
<dbReference type="InterPro" id="IPR014777">
    <property type="entry name" value="4pyrrole_Mease_sub1"/>
</dbReference>
<dbReference type="GO" id="GO:0032259">
    <property type="term" value="P:methylation"/>
    <property type="evidence" value="ECO:0007669"/>
    <property type="project" value="UniProtKB-KW"/>
</dbReference>
<accession>A0A937XIK4</accession>
<keyword evidence="2" id="KW-0698">rRNA processing</keyword>
<evidence type="ECO:0000256" key="1">
    <source>
        <dbReference type="ARBA" id="ARBA00022490"/>
    </source>
</evidence>
<dbReference type="Pfam" id="PF00590">
    <property type="entry name" value="TP_methylase"/>
    <property type="match status" value="1"/>
</dbReference>
<dbReference type="InterPro" id="IPR014776">
    <property type="entry name" value="4pyrrole_Mease_sub2"/>
</dbReference>
<name>A0A937XIK4_UNCW3</name>
<dbReference type="GO" id="GO:0006364">
    <property type="term" value="P:rRNA processing"/>
    <property type="evidence" value="ECO:0007669"/>
    <property type="project" value="UniProtKB-KW"/>
</dbReference>
<organism evidence="7 8">
    <name type="scientific">candidate division WOR-3 bacterium</name>
    <dbReference type="NCBI Taxonomy" id="2052148"/>
    <lineage>
        <taxon>Bacteria</taxon>
        <taxon>Bacteria division WOR-3</taxon>
    </lineage>
</organism>
<dbReference type="GO" id="GO:0008168">
    <property type="term" value="F:methyltransferase activity"/>
    <property type="evidence" value="ECO:0007669"/>
    <property type="project" value="UniProtKB-KW"/>
</dbReference>
<feature type="domain" description="Tetrapyrrole methylase" evidence="6">
    <location>
        <begin position="1"/>
        <end position="186"/>
    </location>
</feature>
<dbReference type="EMBL" id="VGIR01000042">
    <property type="protein sequence ID" value="MBM3331735.1"/>
    <property type="molecule type" value="Genomic_DNA"/>
</dbReference>
<dbReference type="Proteomes" id="UP000779900">
    <property type="component" value="Unassembled WGS sequence"/>
</dbReference>
<evidence type="ECO:0000259" key="6">
    <source>
        <dbReference type="Pfam" id="PF00590"/>
    </source>
</evidence>
<protein>
    <submittedName>
        <fullName evidence="7">16S rRNA (Cytidine(1402)-2'-O)-methyltransferase</fullName>
        <ecNumber evidence="7">2.1.1.198</ecNumber>
    </submittedName>
</protein>
<keyword evidence="5" id="KW-0949">S-adenosyl-L-methionine</keyword>
<comment type="caution">
    <text evidence="7">The sequence shown here is derived from an EMBL/GenBank/DDBJ whole genome shotgun (WGS) entry which is preliminary data.</text>
</comment>
<dbReference type="NCBIfam" id="TIGR00096">
    <property type="entry name" value="16S rRNA (cytidine(1402)-2'-O)-methyltransferase"/>
    <property type="match status" value="1"/>
</dbReference>
<dbReference type="AlphaFoldDB" id="A0A937XIK4"/>